<keyword evidence="3" id="KW-1185">Reference proteome</keyword>
<dbReference type="OrthoDB" id="14911at2759"/>
<feature type="compositionally biased region" description="Basic residues" evidence="1">
    <location>
        <begin position="198"/>
        <end position="209"/>
    </location>
</feature>
<dbReference type="AlphaFoldDB" id="M2Q0U7"/>
<dbReference type="HOGENOM" id="CLU_1180089_0_0_1"/>
<accession>M2Q0U7</accession>
<organism evidence="2 3">
    <name type="scientific">Ceriporiopsis subvermispora (strain B)</name>
    <name type="common">White-rot fungus</name>
    <name type="synonym">Gelatoporia subvermispora</name>
    <dbReference type="NCBI Taxonomy" id="914234"/>
    <lineage>
        <taxon>Eukaryota</taxon>
        <taxon>Fungi</taxon>
        <taxon>Dikarya</taxon>
        <taxon>Basidiomycota</taxon>
        <taxon>Agaricomycotina</taxon>
        <taxon>Agaricomycetes</taxon>
        <taxon>Polyporales</taxon>
        <taxon>Gelatoporiaceae</taxon>
        <taxon>Gelatoporia</taxon>
    </lineage>
</organism>
<gene>
    <name evidence="2" type="ORF">CERSUDRAFT_101386</name>
</gene>
<evidence type="ECO:0000256" key="1">
    <source>
        <dbReference type="SAM" id="MobiDB-lite"/>
    </source>
</evidence>
<evidence type="ECO:0000313" key="2">
    <source>
        <dbReference type="EMBL" id="EMD30433.1"/>
    </source>
</evidence>
<dbReference type="STRING" id="914234.M2Q0U7"/>
<dbReference type="Proteomes" id="UP000016930">
    <property type="component" value="Unassembled WGS sequence"/>
</dbReference>
<dbReference type="EMBL" id="KB446159">
    <property type="protein sequence ID" value="EMD30433.1"/>
    <property type="molecule type" value="Genomic_DNA"/>
</dbReference>
<proteinExistence type="predicted"/>
<protein>
    <submittedName>
        <fullName evidence="2">Uncharacterized protein</fullName>
    </submittedName>
</protein>
<sequence>MSRHCPISLARRRFPVLQIPPRAGRRCRARLQREALVNYPIGLIRAVMFHPSANRLAGFLEVSALMIALARSGGAQYKAGLLRIDAVGNKGSFGRRATRWGEPKRQKWCSVRESYLDVHEEMGELAVRDVFLIDQDFKIERPTRYYRQGLNMFRQLELEEDGEEHERENEHEHGQGRDPRRGSMDSSKHHYVASIKSRVSKIARAHGHARNGSAKADTEGQQPQQHEAHHRRSSR</sequence>
<feature type="region of interest" description="Disordered" evidence="1">
    <location>
        <begin position="159"/>
        <end position="235"/>
    </location>
</feature>
<name>M2Q0U7_CERS8</name>
<feature type="compositionally biased region" description="Basic and acidic residues" evidence="1">
    <location>
        <begin position="164"/>
        <end position="188"/>
    </location>
</feature>
<evidence type="ECO:0000313" key="3">
    <source>
        <dbReference type="Proteomes" id="UP000016930"/>
    </source>
</evidence>
<reference evidence="2 3" key="1">
    <citation type="journal article" date="2012" name="Proc. Natl. Acad. Sci. U.S.A.">
        <title>Comparative genomics of Ceriporiopsis subvermispora and Phanerochaete chrysosporium provide insight into selective ligninolysis.</title>
        <authorList>
            <person name="Fernandez-Fueyo E."/>
            <person name="Ruiz-Duenas F.J."/>
            <person name="Ferreira P."/>
            <person name="Floudas D."/>
            <person name="Hibbett D.S."/>
            <person name="Canessa P."/>
            <person name="Larrondo L.F."/>
            <person name="James T.Y."/>
            <person name="Seelenfreund D."/>
            <person name="Lobos S."/>
            <person name="Polanco R."/>
            <person name="Tello M."/>
            <person name="Honda Y."/>
            <person name="Watanabe T."/>
            <person name="Watanabe T."/>
            <person name="Ryu J.S."/>
            <person name="Kubicek C.P."/>
            <person name="Schmoll M."/>
            <person name="Gaskell J."/>
            <person name="Hammel K.E."/>
            <person name="St John F.J."/>
            <person name="Vanden Wymelenberg A."/>
            <person name="Sabat G."/>
            <person name="Splinter BonDurant S."/>
            <person name="Syed K."/>
            <person name="Yadav J.S."/>
            <person name="Doddapaneni H."/>
            <person name="Subramanian V."/>
            <person name="Lavin J.L."/>
            <person name="Oguiza J.A."/>
            <person name="Perez G."/>
            <person name="Pisabarro A.G."/>
            <person name="Ramirez L."/>
            <person name="Santoyo F."/>
            <person name="Master E."/>
            <person name="Coutinho P.M."/>
            <person name="Henrissat B."/>
            <person name="Lombard V."/>
            <person name="Magnuson J.K."/>
            <person name="Kuees U."/>
            <person name="Hori C."/>
            <person name="Igarashi K."/>
            <person name="Samejima M."/>
            <person name="Held B.W."/>
            <person name="Barry K.W."/>
            <person name="LaButti K.M."/>
            <person name="Lapidus A."/>
            <person name="Lindquist E.A."/>
            <person name="Lucas S.M."/>
            <person name="Riley R."/>
            <person name="Salamov A.A."/>
            <person name="Hoffmeister D."/>
            <person name="Schwenk D."/>
            <person name="Hadar Y."/>
            <person name="Yarden O."/>
            <person name="de Vries R.P."/>
            <person name="Wiebenga A."/>
            <person name="Stenlid J."/>
            <person name="Eastwood D."/>
            <person name="Grigoriev I.V."/>
            <person name="Berka R.M."/>
            <person name="Blanchette R.A."/>
            <person name="Kersten P."/>
            <person name="Martinez A.T."/>
            <person name="Vicuna R."/>
            <person name="Cullen D."/>
        </authorList>
    </citation>
    <scope>NUCLEOTIDE SEQUENCE [LARGE SCALE GENOMIC DNA]</scope>
    <source>
        <strain evidence="2 3">B</strain>
    </source>
</reference>